<evidence type="ECO:0000256" key="9">
    <source>
        <dbReference type="HAMAP-Rule" id="MF_00437"/>
    </source>
</evidence>
<keyword evidence="10" id="KW-0934">Plastid</keyword>
<keyword evidence="6 9" id="KW-0812">Transmembrane</keyword>
<dbReference type="Pfam" id="PF02392">
    <property type="entry name" value="Ycf4"/>
    <property type="match status" value="1"/>
</dbReference>
<evidence type="ECO:0000256" key="7">
    <source>
        <dbReference type="ARBA" id="ARBA00022989"/>
    </source>
</evidence>
<organism evidence="10">
    <name type="scientific">Codium fragile</name>
    <name type="common">Dead man's fingers</name>
    <name type="synonym">Green alga</name>
    <dbReference type="NCBI Taxonomy" id="3133"/>
    <lineage>
        <taxon>Eukaryota</taxon>
        <taxon>Viridiplantae</taxon>
        <taxon>Chlorophyta</taxon>
        <taxon>core chlorophytes</taxon>
        <taxon>Ulvophyceae</taxon>
        <taxon>TCBD clade</taxon>
        <taxon>Bryopsidales</taxon>
        <taxon>Bryopsidineae</taxon>
        <taxon>Codiaceae</taxon>
        <taxon>Codium</taxon>
    </lineage>
</organism>
<proteinExistence type="inferred from homology"/>
<dbReference type="AlphaFoldDB" id="A0A6B9PI23"/>
<keyword evidence="5 9" id="KW-0602">Photosynthesis</keyword>
<evidence type="ECO:0000256" key="3">
    <source>
        <dbReference type="ARBA" id="ARBA00008198"/>
    </source>
</evidence>
<protein>
    <recommendedName>
        <fullName evidence="4 9">Photosystem I assembly protein Ycf4</fullName>
    </recommendedName>
</protein>
<dbReference type="GO" id="GO:0009522">
    <property type="term" value="C:photosystem I"/>
    <property type="evidence" value="ECO:0007669"/>
    <property type="project" value="InterPro"/>
</dbReference>
<accession>A0A6B9PI23</accession>
<comment type="subcellular location">
    <subcellularLocation>
        <location evidence="2">Membrane</location>
        <topology evidence="2">Multi-pass membrane protein</topology>
    </subcellularLocation>
    <subcellularLocation>
        <location evidence="9">Plastid</location>
        <location evidence="9">Chloroplast thylakoid membrane</location>
        <topology evidence="9">Multi-pass membrane protein</topology>
    </subcellularLocation>
</comment>
<evidence type="ECO:0000256" key="5">
    <source>
        <dbReference type="ARBA" id="ARBA00022531"/>
    </source>
</evidence>
<comment type="similarity">
    <text evidence="3 9">Belongs to the Ycf4 family.</text>
</comment>
<dbReference type="GO" id="GO:0015979">
    <property type="term" value="P:photosynthesis"/>
    <property type="evidence" value="ECO:0007669"/>
    <property type="project" value="UniProtKB-UniRule"/>
</dbReference>
<keyword evidence="7 9" id="KW-1133">Transmembrane helix</keyword>
<comment type="function">
    <text evidence="1 9">Seems to be required for the assembly of the photosystem I complex.</text>
</comment>
<feature type="transmembrane region" description="Helical" evidence="9">
    <location>
        <begin position="59"/>
        <end position="85"/>
    </location>
</feature>
<sequence length="176" mass="20498">MNSNIRRYKVEGTRKLSNYFWAIFIGIGSSFFFLIGLVSSNSNSIISNNISFFPQGIIMSFYGLIGILFSLYLWLTILWSIGSGFNEFNRKKKMIRIFRWGFPGKNRRINLYYKFEEIKAIKLEKKIGLNTIQSLYLQIINKKEIPLFKLGYSATYELLEKQAADLAKFLNVSLII</sequence>
<gene>
    <name evidence="9 10" type="primary">ycf4</name>
</gene>
<evidence type="ECO:0000256" key="4">
    <source>
        <dbReference type="ARBA" id="ARBA00015395"/>
    </source>
</evidence>
<name>A0A6B9PI23_CODFR</name>
<keyword evidence="8 9" id="KW-0472">Membrane</keyword>
<dbReference type="EMBL" id="MN853876">
    <property type="protein sequence ID" value="QHD45164.1"/>
    <property type="molecule type" value="Genomic_DNA"/>
</dbReference>
<geneLocation type="chloroplast" evidence="10"/>
<evidence type="ECO:0000256" key="2">
    <source>
        <dbReference type="ARBA" id="ARBA00004141"/>
    </source>
</evidence>
<evidence type="ECO:0000256" key="8">
    <source>
        <dbReference type="ARBA" id="ARBA00023136"/>
    </source>
</evidence>
<evidence type="ECO:0000313" key="10">
    <source>
        <dbReference type="EMBL" id="QHD45164.1"/>
    </source>
</evidence>
<dbReference type="InterPro" id="IPR003359">
    <property type="entry name" value="PSI_Ycf4_assembly"/>
</dbReference>
<dbReference type="GO" id="GO:0009535">
    <property type="term" value="C:chloroplast thylakoid membrane"/>
    <property type="evidence" value="ECO:0007669"/>
    <property type="project" value="UniProtKB-SubCell"/>
</dbReference>
<evidence type="ECO:0000256" key="1">
    <source>
        <dbReference type="ARBA" id="ARBA00002862"/>
    </source>
</evidence>
<evidence type="ECO:0000256" key="6">
    <source>
        <dbReference type="ARBA" id="ARBA00022692"/>
    </source>
</evidence>
<reference evidence="10" key="1">
    <citation type="submission" date="2019-12" db="EMBL/GenBank/DDBJ databases">
        <authorList>
            <person name="Han H."/>
        </authorList>
    </citation>
    <scope>NUCLEOTIDE SEQUENCE</scope>
</reference>
<feature type="transmembrane region" description="Helical" evidence="9">
    <location>
        <begin position="20"/>
        <end position="39"/>
    </location>
</feature>
<dbReference type="HAMAP" id="MF_00437">
    <property type="entry name" value="Ycf4"/>
    <property type="match status" value="1"/>
</dbReference>
<keyword evidence="9" id="KW-0793">Thylakoid</keyword>
<keyword evidence="10" id="KW-0150">Chloroplast</keyword>